<keyword evidence="2" id="KW-0597">Phosphoprotein</keyword>
<evidence type="ECO:0000313" key="14">
    <source>
        <dbReference type="Proteomes" id="UP000007110"/>
    </source>
</evidence>
<dbReference type="InterPro" id="IPR000008">
    <property type="entry name" value="C2_dom"/>
</dbReference>
<keyword evidence="8" id="KW-0472">Membrane</keyword>
<evidence type="ECO:0000256" key="3">
    <source>
        <dbReference type="ARBA" id="ARBA00022692"/>
    </source>
</evidence>
<dbReference type="SMART" id="SM00239">
    <property type="entry name" value="C2"/>
    <property type="match status" value="2"/>
</dbReference>
<dbReference type="PROSITE" id="PS50004">
    <property type="entry name" value="C2"/>
    <property type="match status" value="2"/>
</dbReference>
<dbReference type="Gene3D" id="2.60.40.150">
    <property type="entry name" value="C2 domain"/>
    <property type="match status" value="2"/>
</dbReference>
<keyword evidence="7" id="KW-1133">Transmembrane helix</keyword>
<evidence type="ECO:0000313" key="13">
    <source>
        <dbReference type="EnsemblMetazoa" id="XP_030833053"/>
    </source>
</evidence>
<evidence type="ECO:0000256" key="2">
    <source>
        <dbReference type="ARBA" id="ARBA00022553"/>
    </source>
</evidence>
<feature type="domain" description="C2" evidence="12">
    <location>
        <begin position="138"/>
        <end position="260"/>
    </location>
</feature>
<dbReference type="GO" id="GO:0030424">
    <property type="term" value="C:axon"/>
    <property type="evidence" value="ECO:0000318"/>
    <property type="project" value="GO_Central"/>
</dbReference>
<keyword evidence="3" id="KW-0812">Transmembrane</keyword>
<dbReference type="PRINTS" id="PR00399">
    <property type="entry name" value="SYNAPTOTAGMN"/>
</dbReference>
<dbReference type="GO" id="GO:0017158">
    <property type="term" value="P:regulation of calcium ion-dependent exocytosis"/>
    <property type="evidence" value="ECO:0000318"/>
    <property type="project" value="GO_Central"/>
</dbReference>
<evidence type="ECO:0000259" key="12">
    <source>
        <dbReference type="PROSITE" id="PS50004"/>
    </source>
</evidence>
<keyword evidence="6" id="KW-0106">Calcium</keyword>
<reference evidence="13" key="2">
    <citation type="submission" date="2021-01" db="UniProtKB">
        <authorList>
            <consortium name="EnsemblMetazoa"/>
        </authorList>
    </citation>
    <scope>IDENTIFICATION</scope>
</reference>
<dbReference type="EnsemblMetazoa" id="XM_030977193">
    <property type="protein sequence ID" value="XP_030833053"/>
    <property type="gene ID" value="LOC100889278"/>
</dbReference>
<dbReference type="GO" id="GO:0005544">
    <property type="term" value="F:calcium-dependent phospholipid binding"/>
    <property type="evidence" value="ECO:0000318"/>
    <property type="project" value="GO_Central"/>
</dbReference>
<feature type="compositionally biased region" description="Basic and acidic residues" evidence="11">
    <location>
        <begin position="108"/>
        <end position="120"/>
    </location>
</feature>
<evidence type="ECO:0000256" key="8">
    <source>
        <dbReference type="ARBA" id="ARBA00023136"/>
    </source>
</evidence>
<organism evidence="13 14">
    <name type="scientific">Strongylocentrotus purpuratus</name>
    <name type="common">Purple sea urchin</name>
    <dbReference type="NCBI Taxonomy" id="7668"/>
    <lineage>
        <taxon>Eukaryota</taxon>
        <taxon>Metazoa</taxon>
        <taxon>Echinodermata</taxon>
        <taxon>Eleutherozoa</taxon>
        <taxon>Echinozoa</taxon>
        <taxon>Echinoidea</taxon>
        <taxon>Euechinoidea</taxon>
        <taxon>Echinacea</taxon>
        <taxon>Camarodonta</taxon>
        <taxon>Echinidea</taxon>
        <taxon>Strongylocentrotidae</taxon>
        <taxon>Strongylocentrotus</taxon>
    </lineage>
</organism>
<dbReference type="Proteomes" id="UP000007110">
    <property type="component" value="Unassembled WGS sequence"/>
</dbReference>
<dbReference type="RefSeq" id="XP_030833053.1">
    <property type="nucleotide sequence ID" value="XM_030977193.1"/>
</dbReference>
<dbReference type="GO" id="GO:0070382">
    <property type="term" value="C:exocytic vesicle"/>
    <property type="evidence" value="ECO:0000318"/>
    <property type="project" value="GO_Central"/>
</dbReference>
<evidence type="ECO:0000256" key="10">
    <source>
        <dbReference type="ARBA" id="ARBA00037847"/>
    </source>
</evidence>
<dbReference type="OrthoDB" id="67700at2759"/>
<dbReference type="InterPro" id="IPR035892">
    <property type="entry name" value="C2_domain_sf"/>
</dbReference>
<dbReference type="FunCoup" id="A0A7M7N985">
    <property type="interactions" value="552"/>
</dbReference>
<dbReference type="GO" id="GO:0006906">
    <property type="term" value="P:vesicle fusion"/>
    <property type="evidence" value="ECO:0000318"/>
    <property type="project" value="GO_Central"/>
</dbReference>
<evidence type="ECO:0000256" key="7">
    <source>
        <dbReference type="ARBA" id="ARBA00022989"/>
    </source>
</evidence>
<dbReference type="GO" id="GO:0046872">
    <property type="term" value="F:metal ion binding"/>
    <property type="evidence" value="ECO:0007669"/>
    <property type="project" value="UniProtKB-KW"/>
</dbReference>
<keyword evidence="4" id="KW-0479">Metal-binding</keyword>
<dbReference type="GO" id="GO:0000149">
    <property type="term" value="F:SNARE binding"/>
    <property type="evidence" value="ECO:0000318"/>
    <property type="project" value="GO_Central"/>
</dbReference>
<dbReference type="GO" id="GO:0045202">
    <property type="term" value="C:synapse"/>
    <property type="evidence" value="ECO:0000318"/>
    <property type="project" value="GO_Central"/>
</dbReference>
<evidence type="ECO:0000256" key="1">
    <source>
        <dbReference type="ARBA" id="ARBA00004156"/>
    </source>
</evidence>
<keyword evidence="5" id="KW-0677">Repeat</keyword>
<reference evidence="14" key="1">
    <citation type="submission" date="2015-02" db="EMBL/GenBank/DDBJ databases">
        <title>Genome sequencing for Strongylocentrotus purpuratus.</title>
        <authorList>
            <person name="Murali S."/>
            <person name="Liu Y."/>
            <person name="Vee V."/>
            <person name="English A."/>
            <person name="Wang M."/>
            <person name="Skinner E."/>
            <person name="Han Y."/>
            <person name="Muzny D.M."/>
            <person name="Worley K.C."/>
            <person name="Gibbs R.A."/>
        </authorList>
    </citation>
    <scope>NUCLEOTIDE SEQUENCE</scope>
</reference>
<evidence type="ECO:0000256" key="11">
    <source>
        <dbReference type="SAM" id="MobiDB-lite"/>
    </source>
</evidence>
<dbReference type="GO" id="GO:0016192">
    <property type="term" value="P:vesicle-mediated transport"/>
    <property type="evidence" value="ECO:0000318"/>
    <property type="project" value="GO_Central"/>
</dbReference>
<dbReference type="PANTHER" id="PTHR10024">
    <property type="entry name" value="SYNAPTOTAGMIN"/>
    <property type="match status" value="1"/>
</dbReference>
<dbReference type="GO" id="GO:0098793">
    <property type="term" value="C:presynapse"/>
    <property type="evidence" value="ECO:0007669"/>
    <property type="project" value="GOC"/>
</dbReference>
<dbReference type="PRINTS" id="PR00360">
    <property type="entry name" value="C2DOMAIN"/>
</dbReference>
<keyword evidence="9" id="KW-0968">Cytoplasmic vesicle</keyword>
<dbReference type="GO" id="GO:1903531">
    <property type="term" value="P:negative regulation of secretion by cell"/>
    <property type="evidence" value="ECO:0007669"/>
    <property type="project" value="UniProtKB-ARBA"/>
</dbReference>
<proteinExistence type="predicted"/>
<comment type="subcellular location">
    <subcellularLocation>
        <location evidence="1">Cytoplasmic vesicle membrane</location>
    </subcellularLocation>
    <subcellularLocation>
        <location evidence="10">Endomembrane system</location>
        <topology evidence="10">Single-pass membrane protein</topology>
    </subcellularLocation>
</comment>
<dbReference type="GO" id="GO:0005886">
    <property type="term" value="C:plasma membrane"/>
    <property type="evidence" value="ECO:0000318"/>
    <property type="project" value="GO_Central"/>
</dbReference>
<evidence type="ECO:0000256" key="5">
    <source>
        <dbReference type="ARBA" id="ARBA00022737"/>
    </source>
</evidence>
<evidence type="ECO:0000256" key="4">
    <source>
        <dbReference type="ARBA" id="ARBA00022723"/>
    </source>
</evidence>
<protein>
    <recommendedName>
        <fullName evidence="12">C2 domain-containing protein</fullName>
    </recommendedName>
</protein>
<evidence type="ECO:0000256" key="9">
    <source>
        <dbReference type="ARBA" id="ARBA00023329"/>
    </source>
</evidence>
<accession>A0A7M7N985</accession>
<feature type="domain" description="C2" evidence="12">
    <location>
        <begin position="274"/>
        <end position="408"/>
    </location>
</feature>
<dbReference type="GeneID" id="100889278"/>
<dbReference type="FunFam" id="2.60.40.150:FF:000039">
    <property type="entry name" value="Synaptotagmin 11"/>
    <property type="match status" value="1"/>
</dbReference>
<dbReference type="AlphaFoldDB" id="A0A7M7N985"/>
<dbReference type="PANTHER" id="PTHR10024:SF369">
    <property type="entry name" value="FI18813P1"/>
    <property type="match status" value="1"/>
</dbReference>
<dbReference type="KEGG" id="spu:100889278"/>
<dbReference type="InterPro" id="IPR001565">
    <property type="entry name" value="Synaptotagmin"/>
</dbReference>
<dbReference type="GO" id="GO:0030659">
    <property type="term" value="C:cytoplasmic vesicle membrane"/>
    <property type="evidence" value="ECO:0007669"/>
    <property type="project" value="UniProtKB-SubCell"/>
</dbReference>
<dbReference type="GO" id="GO:0061891">
    <property type="term" value="F:calcium ion sensor activity"/>
    <property type="evidence" value="ECO:0000318"/>
    <property type="project" value="GO_Central"/>
</dbReference>
<dbReference type="OMA" id="HHWNEVM"/>
<dbReference type="SUPFAM" id="SSF49562">
    <property type="entry name" value="C2 domain (Calcium/lipid-binding domain, CaLB)"/>
    <property type="match status" value="2"/>
</dbReference>
<feature type="compositionally biased region" description="Polar residues" evidence="11">
    <location>
        <begin position="76"/>
        <end position="87"/>
    </location>
</feature>
<name>A0A7M7N985_STRPU</name>
<dbReference type="InParanoid" id="A0A7M7N985"/>
<feature type="region of interest" description="Disordered" evidence="11">
    <location>
        <begin position="38"/>
        <end position="120"/>
    </location>
</feature>
<dbReference type="GO" id="GO:0099502">
    <property type="term" value="P:calcium-dependent activation of synaptic vesicle fusion"/>
    <property type="evidence" value="ECO:0000318"/>
    <property type="project" value="GO_Central"/>
</dbReference>
<keyword evidence="14" id="KW-1185">Reference proteome</keyword>
<sequence>MTTLAVVVVTACRCMRRKPGRPSFLLTRDVEKAQRTFYTRPTAKPISSPELSSPETGPSRHIPPTGKGSPHLTPTKWGSSGFPSPTQGEKRPPIGTFMGSTGKLDPQMLHKDSYSDGGDEKCEAVDNKTLESMEDRPNVGVLNFTVEYRVDKAVFMVTIHRASYLPAKDPTTGASDPYVKLCLLPEKKHKVKTRVLRKTLNPIYEETFTFYGLAYNQLQGVTLHFVVMSFDRFSRDEVIGEVVMPLSNVDLSTRPVNLCRDIKPRNTRIPKSQGRGELLTSLCYQPAANRLTVVVLKAKNLPKMDVTGLADPYVKIYVMYRNQRLAKKKTRLKKRTLNPVFNESFLFDIPMEGLEYLKIEFQVLDHDRVTKNEIIGRLVIGRDEDGEAESQHWKEIMQNPRKQIAEWHKLTE</sequence>
<dbReference type="Pfam" id="PF00168">
    <property type="entry name" value="C2"/>
    <property type="match status" value="2"/>
</dbReference>
<dbReference type="FunFam" id="2.60.40.150:FF:000051">
    <property type="entry name" value="Synaptotagmin 11"/>
    <property type="match status" value="1"/>
</dbReference>
<evidence type="ECO:0000256" key="6">
    <source>
        <dbReference type="ARBA" id="ARBA00022837"/>
    </source>
</evidence>